<dbReference type="OrthoDB" id="9809746at2"/>
<gene>
    <name evidence="1" type="ORF">TW77_22900</name>
</gene>
<proteinExistence type="predicted"/>
<name>A0A0F4QDN5_9GAMM</name>
<evidence type="ECO:0000313" key="1">
    <source>
        <dbReference type="EMBL" id="KJZ05344.1"/>
    </source>
</evidence>
<dbReference type="AlphaFoldDB" id="A0A0F4QDN5"/>
<reference evidence="1 2" key="1">
    <citation type="journal article" date="2015" name="BMC Genomics">
        <title>Genome mining reveals unlocked bioactive potential of marine Gram-negative bacteria.</title>
        <authorList>
            <person name="Machado H."/>
            <person name="Sonnenschein E.C."/>
            <person name="Melchiorsen J."/>
            <person name="Gram L."/>
        </authorList>
    </citation>
    <scope>NUCLEOTIDE SEQUENCE [LARGE SCALE GENOMIC DNA]</scope>
    <source>
        <strain evidence="1 2">S2471</strain>
    </source>
</reference>
<comment type="caution">
    <text evidence="1">The sequence shown here is derived from an EMBL/GenBank/DDBJ whole genome shotgun (WGS) entry which is preliminary data.</text>
</comment>
<accession>A0A0F4QDN5</accession>
<dbReference type="EMBL" id="JXYA01000076">
    <property type="protein sequence ID" value="KJZ05344.1"/>
    <property type="molecule type" value="Genomic_DNA"/>
</dbReference>
<sequence length="778" mass="88694">MRRSGWILVGIVVFLSGCVALGVNHYDDLFGPQQPQQRIQDPSAQKSATYLSDIKPILDTRCVVCHGCYDAPCQLKLSSPEGIDRGVSKTRVYDGTRLLAESPTRLLFDAQTTAEWRDKGFTPILNERVQTEYANLNGSVLYNSLLLKQTQPFAQQGLLPDHYDFSLDRAQTCPTMDEYPDYAKEQPHAGMPYGLPALTSSEFAQLTDWIKQGSPMSQIAPPSEAELQSVAKWESFLNQDDNKTRLAARYIYEHWYLAHIYFNRLDKQSFFTLVRSKTPPGEPIELIATVRPFDDPKVARVYYRLMQVRGSILSKTHMPLALNDDKLARLQAQFIHSEYEVAQLPGYDPKLAANPFKVFAAIPVKSRYQFMLDEAELIVKGFIKGPVCRGQIALNVINDHFWVAFVDPEKNASPAVEQLLTRHDDDLLLPAAEQSNVLPLSSWAKYAKRQHDYLEAKTALSDKLFADGKRLNLDLIWQGDGHNQNAALTIFRHFDSATVVKGFIGQEPKTTWVLDYALFERIHYLLVAGFDVYGNIGHQLVTRLYMDFLRLEGEQNFLNLLPLSHRQAIKQHWYRKSHLSLSEFINRKSLLGAPSGIRYHSDDPQAELYDMLKTHLKAVLNEAYDYTAVPTALQPLNALPVEAINQLPQVSFILAVDASGAHQPYTLIHHNAHFNISSLLNEEGQRAYQEDTATLVPGFIGDYPEAIWHLPNQAHIDAFVQQLREVRTESDYRTLKATFGIRRTHPQFWQYSDLLHRIARETRGVEYGLFDYNRLENR</sequence>
<dbReference type="PROSITE" id="PS51257">
    <property type="entry name" value="PROKAR_LIPOPROTEIN"/>
    <property type="match status" value="1"/>
</dbReference>
<dbReference type="PATRIC" id="fig|43658.5.peg.4836"/>
<dbReference type="Pfam" id="PF06934">
    <property type="entry name" value="CTI"/>
    <property type="match status" value="1"/>
</dbReference>
<evidence type="ECO:0000313" key="2">
    <source>
        <dbReference type="Proteomes" id="UP000033452"/>
    </source>
</evidence>
<organism evidence="1 2">
    <name type="scientific">Pseudoalteromonas rubra</name>
    <dbReference type="NCBI Taxonomy" id="43658"/>
    <lineage>
        <taxon>Bacteria</taxon>
        <taxon>Pseudomonadati</taxon>
        <taxon>Pseudomonadota</taxon>
        <taxon>Gammaproteobacteria</taxon>
        <taxon>Alteromonadales</taxon>
        <taxon>Pseudoalteromonadaceae</taxon>
        <taxon>Pseudoalteromonas</taxon>
    </lineage>
</organism>
<dbReference type="Proteomes" id="UP000033452">
    <property type="component" value="Unassembled WGS sequence"/>
</dbReference>
<keyword evidence="1" id="KW-0413">Isomerase</keyword>
<dbReference type="RefSeq" id="WP_046007287.1">
    <property type="nucleotide sequence ID" value="NZ_JXYA01000076.1"/>
</dbReference>
<keyword evidence="2" id="KW-1185">Reference proteome</keyword>
<protein>
    <submittedName>
        <fullName evidence="1">9-hexadecenoic acid cis-trans isomerase</fullName>
    </submittedName>
</protein>
<dbReference type="InterPro" id="IPR010706">
    <property type="entry name" value="Fatty_acid_cis-trans_isomerase"/>
</dbReference>
<dbReference type="GO" id="GO:0016853">
    <property type="term" value="F:isomerase activity"/>
    <property type="evidence" value="ECO:0007669"/>
    <property type="project" value="UniProtKB-KW"/>
</dbReference>